<sequence>MWASYSTGCGYKITPRRYPHHILRLEWAQLRPAQPITAEALRSALRFDSPQRPPPRTGRPALTTTLAATLAVPLALTPSSTGLASARPQP</sequence>
<keyword evidence="2" id="KW-1185">Reference proteome</keyword>
<dbReference type="EMBL" id="JAHWGI010000180">
    <property type="protein sequence ID" value="KAK3910578.1"/>
    <property type="molecule type" value="Genomic_DNA"/>
</dbReference>
<dbReference type="Proteomes" id="UP001219518">
    <property type="component" value="Unassembled WGS sequence"/>
</dbReference>
<gene>
    <name evidence="1" type="ORF">KUF71_020392</name>
</gene>
<reference evidence="1" key="2">
    <citation type="journal article" date="2023" name="BMC Genomics">
        <title>Pest status, molecular evolution, and epigenetic factors derived from the genome assembly of Frankliniella fusca, a thysanopteran phytovirus vector.</title>
        <authorList>
            <person name="Catto M.A."/>
            <person name="Labadie P.E."/>
            <person name="Jacobson A.L."/>
            <person name="Kennedy G.G."/>
            <person name="Srinivasan R."/>
            <person name="Hunt B.G."/>
        </authorList>
    </citation>
    <scope>NUCLEOTIDE SEQUENCE</scope>
    <source>
        <strain evidence="1">PL_HMW_Pooled</strain>
    </source>
</reference>
<evidence type="ECO:0000313" key="1">
    <source>
        <dbReference type="EMBL" id="KAK3910578.1"/>
    </source>
</evidence>
<protein>
    <submittedName>
        <fullName evidence="1">Oxidosqualene cyclase</fullName>
    </submittedName>
</protein>
<organism evidence="1 2">
    <name type="scientific">Frankliniella fusca</name>
    <dbReference type="NCBI Taxonomy" id="407009"/>
    <lineage>
        <taxon>Eukaryota</taxon>
        <taxon>Metazoa</taxon>
        <taxon>Ecdysozoa</taxon>
        <taxon>Arthropoda</taxon>
        <taxon>Hexapoda</taxon>
        <taxon>Insecta</taxon>
        <taxon>Pterygota</taxon>
        <taxon>Neoptera</taxon>
        <taxon>Paraneoptera</taxon>
        <taxon>Thysanoptera</taxon>
        <taxon>Terebrantia</taxon>
        <taxon>Thripoidea</taxon>
        <taxon>Thripidae</taxon>
        <taxon>Frankliniella</taxon>
    </lineage>
</organism>
<accession>A0AAE1L8P5</accession>
<name>A0AAE1L8P5_9NEOP</name>
<comment type="caution">
    <text evidence="1">The sequence shown here is derived from an EMBL/GenBank/DDBJ whole genome shotgun (WGS) entry which is preliminary data.</text>
</comment>
<reference evidence="1" key="1">
    <citation type="submission" date="2021-07" db="EMBL/GenBank/DDBJ databases">
        <authorList>
            <person name="Catto M.A."/>
            <person name="Jacobson A."/>
            <person name="Kennedy G."/>
            <person name="Labadie P."/>
            <person name="Hunt B.G."/>
            <person name="Srinivasan R."/>
        </authorList>
    </citation>
    <scope>NUCLEOTIDE SEQUENCE</scope>
    <source>
        <strain evidence="1">PL_HMW_Pooled</strain>
        <tissue evidence="1">Head</tissue>
    </source>
</reference>
<dbReference type="AlphaFoldDB" id="A0AAE1L8P5"/>
<evidence type="ECO:0000313" key="2">
    <source>
        <dbReference type="Proteomes" id="UP001219518"/>
    </source>
</evidence>
<proteinExistence type="predicted"/>